<organism evidence="5 6">
    <name type="scientific">Nocardioides panacisoli</name>
    <dbReference type="NCBI Taxonomy" id="627624"/>
    <lineage>
        <taxon>Bacteria</taxon>
        <taxon>Bacillati</taxon>
        <taxon>Actinomycetota</taxon>
        <taxon>Actinomycetes</taxon>
        <taxon>Propionibacteriales</taxon>
        <taxon>Nocardioidaceae</taxon>
        <taxon>Nocardioides</taxon>
    </lineage>
</organism>
<reference evidence="6" key="1">
    <citation type="journal article" date="2019" name="Int. J. Syst. Evol. Microbiol.">
        <title>The Global Catalogue of Microorganisms (GCM) 10K type strain sequencing project: providing services to taxonomists for standard genome sequencing and annotation.</title>
        <authorList>
            <consortium name="The Broad Institute Genomics Platform"/>
            <consortium name="The Broad Institute Genome Sequencing Center for Infectious Disease"/>
            <person name="Wu L."/>
            <person name="Ma J."/>
        </authorList>
    </citation>
    <scope>NUCLEOTIDE SEQUENCE [LARGE SCALE GENOMIC DNA]</scope>
    <source>
        <strain evidence="6">JCM 16953</strain>
    </source>
</reference>
<accession>A0ABP7J6U8</accession>
<name>A0ABP7J6U8_9ACTN</name>
<evidence type="ECO:0000313" key="6">
    <source>
        <dbReference type="Proteomes" id="UP001501821"/>
    </source>
</evidence>
<keyword evidence="6" id="KW-1185">Reference proteome</keyword>
<dbReference type="RefSeq" id="WP_344778939.1">
    <property type="nucleotide sequence ID" value="NZ_BAABAH010000022.1"/>
</dbReference>
<evidence type="ECO:0000256" key="1">
    <source>
        <dbReference type="ARBA" id="ARBA00022679"/>
    </source>
</evidence>
<feature type="region of interest" description="Disordered" evidence="3">
    <location>
        <begin position="225"/>
        <end position="250"/>
    </location>
</feature>
<dbReference type="EMBL" id="BAABAH010000022">
    <property type="protein sequence ID" value="GAA3835731.1"/>
    <property type="molecule type" value="Genomic_DNA"/>
</dbReference>
<keyword evidence="2" id="KW-0012">Acyltransferase</keyword>
<dbReference type="InterPro" id="IPR002123">
    <property type="entry name" value="Plipid/glycerol_acylTrfase"/>
</dbReference>
<dbReference type="PANTHER" id="PTHR10434">
    <property type="entry name" value="1-ACYL-SN-GLYCEROL-3-PHOSPHATE ACYLTRANSFERASE"/>
    <property type="match status" value="1"/>
</dbReference>
<comment type="caution">
    <text evidence="5">The sequence shown here is derived from an EMBL/GenBank/DDBJ whole genome shotgun (WGS) entry which is preliminary data.</text>
</comment>
<keyword evidence="1" id="KW-0808">Transferase</keyword>
<dbReference type="Pfam" id="PF01553">
    <property type="entry name" value="Acyltransferase"/>
    <property type="match status" value="1"/>
</dbReference>
<feature type="domain" description="Phospholipid/glycerol acyltransferase" evidence="4">
    <location>
        <begin position="52"/>
        <end position="162"/>
    </location>
</feature>
<proteinExistence type="predicted"/>
<dbReference type="SMART" id="SM00563">
    <property type="entry name" value="PlsC"/>
    <property type="match status" value="1"/>
</dbReference>
<dbReference type="PANTHER" id="PTHR10434:SF11">
    <property type="entry name" value="1-ACYL-SN-GLYCEROL-3-PHOSPHATE ACYLTRANSFERASE"/>
    <property type="match status" value="1"/>
</dbReference>
<evidence type="ECO:0000256" key="2">
    <source>
        <dbReference type="ARBA" id="ARBA00023315"/>
    </source>
</evidence>
<evidence type="ECO:0000256" key="3">
    <source>
        <dbReference type="SAM" id="MobiDB-lite"/>
    </source>
</evidence>
<dbReference type="SUPFAM" id="SSF69593">
    <property type="entry name" value="Glycerol-3-phosphate (1)-acyltransferase"/>
    <property type="match status" value="1"/>
</dbReference>
<sequence length="250" mass="27614">MTSHRDLPRSDDVRHPARWLLYGGAWFGRFVVRRYYDVHVHHPERFPSSGPVVVAGNHVGFADGPFMAFLLPRPVHAWTKLEMYKGPLAWFLDRVGQIRLDRFHTDPLAIRTALRVLRDGHCVGVFPEGTRGSGELDTFHRGAAYLGMVTGAPVLPVTFLGTRLPGERSGSIPPRRARIDIVIGNPLPLQTVEWPRGKQHVTAASLRLHDQMRAGLAAALAETGRTLPGPLPAGDIEPDPADDVMKERGA</sequence>
<gene>
    <name evidence="5" type="ORF">GCM10022242_40790</name>
</gene>
<dbReference type="Proteomes" id="UP001501821">
    <property type="component" value="Unassembled WGS sequence"/>
</dbReference>
<dbReference type="CDD" id="cd07989">
    <property type="entry name" value="LPLAT_AGPAT-like"/>
    <property type="match status" value="1"/>
</dbReference>
<evidence type="ECO:0000313" key="5">
    <source>
        <dbReference type="EMBL" id="GAA3835731.1"/>
    </source>
</evidence>
<evidence type="ECO:0000259" key="4">
    <source>
        <dbReference type="SMART" id="SM00563"/>
    </source>
</evidence>
<protein>
    <recommendedName>
        <fullName evidence="4">Phospholipid/glycerol acyltransferase domain-containing protein</fullName>
    </recommendedName>
</protein>